<dbReference type="SUPFAM" id="SSF53335">
    <property type="entry name" value="S-adenosyl-L-methionine-dependent methyltransferases"/>
    <property type="match status" value="1"/>
</dbReference>
<evidence type="ECO:0000313" key="3">
    <source>
        <dbReference type="EMBL" id="MFC3958942.1"/>
    </source>
</evidence>
<evidence type="ECO:0000259" key="2">
    <source>
        <dbReference type="Pfam" id="PF13649"/>
    </source>
</evidence>
<reference evidence="3 4" key="1">
    <citation type="journal article" date="2019" name="Int. J. Syst. Evol. Microbiol.">
        <title>The Global Catalogue of Microorganisms (GCM) 10K type strain sequencing project: providing services to taxonomists for standard genome sequencing and annotation.</title>
        <authorList>
            <consortium name="The Broad Institute Genomics Platform"/>
            <consortium name="The Broad Institute Genome Sequencing Center for Infectious Disease"/>
            <person name="Wu L."/>
            <person name="Ma J."/>
        </authorList>
    </citation>
    <scope>NUCLEOTIDE SEQUENCE [LARGE SCALE GENOMIC DNA]</scope>
    <source>
        <strain evidence="3 4">IBRC-M 10256</strain>
    </source>
</reference>
<dbReference type="GeneID" id="73901880"/>
<dbReference type="InterPro" id="IPR041698">
    <property type="entry name" value="Methyltransf_25"/>
</dbReference>
<proteinExistence type="predicted"/>
<evidence type="ECO:0000256" key="1">
    <source>
        <dbReference type="ARBA" id="ARBA00022679"/>
    </source>
</evidence>
<accession>A0ABD5NPF3</accession>
<dbReference type="Proteomes" id="UP001595846">
    <property type="component" value="Unassembled WGS sequence"/>
</dbReference>
<dbReference type="EMBL" id="JBHSAQ010000009">
    <property type="protein sequence ID" value="MFC3958942.1"/>
    <property type="molecule type" value="Genomic_DNA"/>
</dbReference>
<protein>
    <submittedName>
        <fullName evidence="3">Class I SAM-dependent methyltransferase</fullName>
        <ecNumber evidence="3">2.1.1.222</ecNumber>
        <ecNumber evidence="3">2.1.1.64</ecNumber>
    </submittedName>
</protein>
<keyword evidence="1 3" id="KW-0808">Transferase</keyword>
<dbReference type="InterPro" id="IPR029063">
    <property type="entry name" value="SAM-dependent_MTases_sf"/>
</dbReference>
<gene>
    <name evidence="3" type="ORF">ACFOUR_11270</name>
</gene>
<dbReference type="PANTHER" id="PTHR43861">
    <property type="entry name" value="TRANS-ACONITATE 2-METHYLTRANSFERASE-RELATED"/>
    <property type="match status" value="1"/>
</dbReference>
<keyword evidence="4" id="KW-1185">Reference proteome</keyword>
<dbReference type="GO" id="GO:0061542">
    <property type="term" value="F:3-demethylubiquinol 3-O-methyltransferase activity"/>
    <property type="evidence" value="ECO:0007669"/>
    <property type="project" value="UniProtKB-EC"/>
</dbReference>
<sequence>MPTEATVYRVLLVMGDDIEQERSVARDVVIDWNSTTGRTQDIYLEPVSAVHLNLETADLEEEIDAVLGTFWTTVENARTSSDCLTDTVRQLAFDGCVPSILGFSEQNVPTSTLDPEQYAAVQDFRDECRQTGYFTYATMEEYESRLQQSLSRLMDELLSDPRQPFGKDGDHDGPSEYDVEVDYDRLELSAKVHREQDERNLDRVVDRLQDHGVEPPYRVLDAGCGYGTVTKSRFGNDDRFEVVAIDQSRAALKIAKDQYAASNVEYRWLDVNNLPDADIGAFDLVFSAYLFHHLANQESVLSLLWDAVDDGGCLLVRSCDDGQHLHYPPDEEMEWLVEFTDDIPGSSDRTHGRRLPTQMKRLSPEPTDVWLDLKNYHTVGLSSSERREYWSVFHSNRLHYAKTRAERDEASVEERRLYEQMADAMDALKQKIVGNEHVFDVKSVPVVGAVK</sequence>
<organism evidence="3 4">
    <name type="scientific">Halovivax cerinus</name>
    <dbReference type="NCBI Taxonomy" id="1487865"/>
    <lineage>
        <taxon>Archaea</taxon>
        <taxon>Methanobacteriati</taxon>
        <taxon>Methanobacteriota</taxon>
        <taxon>Stenosarchaea group</taxon>
        <taxon>Halobacteria</taxon>
        <taxon>Halobacteriales</taxon>
        <taxon>Natrialbaceae</taxon>
        <taxon>Halovivax</taxon>
    </lineage>
</organism>
<dbReference type="AlphaFoldDB" id="A0ABD5NPF3"/>
<dbReference type="CDD" id="cd02440">
    <property type="entry name" value="AdoMet_MTases"/>
    <property type="match status" value="1"/>
</dbReference>
<dbReference type="GO" id="GO:0102208">
    <property type="term" value="F:2-polyprenyl-6-hydroxyphenol methylase activity"/>
    <property type="evidence" value="ECO:0007669"/>
    <property type="project" value="UniProtKB-EC"/>
</dbReference>
<dbReference type="RefSeq" id="WP_256532775.1">
    <property type="nucleotide sequence ID" value="NZ_CP101824.1"/>
</dbReference>
<dbReference type="EC" id="2.1.1.222" evidence="3"/>
<keyword evidence="3" id="KW-0489">Methyltransferase</keyword>
<dbReference type="Pfam" id="PF13649">
    <property type="entry name" value="Methyltransf_25"/>
    <property type="match status" value="1"/>
</dbReference>
<evidence type="ECO:0000313" key="4">
    <source>
        <dbReference type="Proteomes" id="UP001595846"/>
    </source>
</evidence>
<dbReference type="GO" id="GO:0032259">
    <property type="term" value="P:methylation"/>
    <property type="evidence" value="ECO:0007669"/>
    <property type="project" value="UniProtKB-KW"/>
</dbReference>
<dbReference type="EC" id="2.1.1.64" evidence="3"/>
<feature type="domain" description="Methyltransferase" evidence="2">
    <location>
        <begin position="219"/>
        <end position="312"/>
    </location>
</feature>
<name>A0ABD5NPF3_9EURY</name>
<comment type="caution">
    <text evidence="3">The sequence shown here is derived from an EMBL/GenBank/DDBJ whole genome shotgun (WGS) entry which is preliminary data.</text>
</comment>
<dbReference type="Gene3D" id="3.40.50.150">
    <property type="entry name" value="Vaccinia Virus protein VP39"/>
    <property type="match status" value="1"/>
</dbReference>